<evidence type="ECO:0000256" key="7">
    <source>
        <dbReference type="ARBA" id="ARBA00023136"/>
    </source>
</evidence>
<dbReference type="InterPro" id="IPR038511">
    <property type="entry name" value="TAP42/TAP46-like_sf"/>
</dbReference>
<dbReference type="Pfam" id="PF00005">
    <property type="entry name" value="ABC_tran"/>
    <property type="match status" value="1"/>
</dbReference>
<reference evidence="15 16" key="1">
    <citation type="submission" date="2021-04" db="EMBL/GenBank/DDBJ databases">
        <authorList>
            <person name="Bliznina A."/>
        </authorList>
    </citation>
    <scope>NUCLEOTIDE SEQUENCE [LARGE SCALE GENOMIC DNA]</scope>
</reference>
<feature type="region of interest" description="Disordered" evidence="12">
    <location>
        <begin position="548"/>
        <end position="593"/>
    </location>
</feature>
<evidence type="ECO:0000256" key="3">
    <source>
        <dbReference type="ARBA" id="ARBA00022692"/>
    </source>
</evidence>
<evidence type="ECO:0000256" key="8">
    <source>
        <dbReference type="ARBA" id="ARBA00034730"/>
    </source>
</evidence>
<keyword evidence="4" id="KW-0547">Nucleotide-binding</keyword>
<proteinExistence type="inferred from homology"/>
<dbReference type="InterPro" id="IPR003439">
    <property type="entry name" value="ABC_transporter-like_ATP-bd"/>
</dbReference>
<dbReference type="Gene3D" id="3.40.50.300">
    <property type="entry name" value="P-loop containing nucleotide triphosphate hydrolases"/>
    <property type="match status" value="1"/>
</dbReference>
<dbReference type="SUPFAM" id="SSF52540">
    <property type="entry name" value="P-loop containing nucleoside triphosphate hydrolases"/>
    <property type="match status" value="1"/>
</dbReference>
<dbReference type="InterPro" id="IPR003593">
    <property type="entry name" value="AAA+_ATPase"/>
</dbReference>
<dbReference type="SMART" id="SM00382">
    <property type="entry name" value="AAA"/>
    <property type="match status" value="1"/>
</dbReference>
<dbReference type="InterPro" id="IPR036640">
    <property type="entry name" value="ABC1_TM_sf"/>
</dbReference>
<evidence type="ECO:0000256" key="13">
    <source>
        <dbReference type="SAM" id="Phobius"/>
    </source>
</evidence>
<dbReference type="EMBL" id="OU015569">
    <property type="protein sequence ID" value="CAG5098990.1"/>
    <property type="molecule type" value="Genomic_DNA"/>
</dbReference>
<dbReference type="CDD" id="cd03253">
    <property type="entry name" value="ABCC_ATM1_transporter"/>
    <property type="match status" value="1"/>
</dbReference>
<evidence type="ECO:0000256" key="11">
    <source>
        <dbReference type="ARBA" id="ARBA00048046"/>
    </source>
</evidence>
<dbReference type="SUPFAM" id="SSF90123">
    <property type="entry name" value="ABC transporter transmembrane region"/>
    <property type="match status" value="1"/>
</dbReference>
<dbReference type="Pfam" id="PF14750">
    <property type="entry name" value="INTS2"/>
    <property type="match status" value="2"/>
</dbReference>
<sequence>MVYEEKHILAELISYYIIKAASNEELRKNADLRMDWVTTLELVQLHVEMFRERLLQLDLDGELLMDQISRRVVLNMEQRKKDFEAATKVLIPTKDALSIISTRGHIYERNIAYTKGFLGSDMELAESLWTYLAHQEEFQIEDDESQDALIIDRYFNPEGIEYLVHYVRKNLKLMDEKTFMDFKLAANLVDTDDEKFVAIQRHFREYVFNFVLPEEDPLVTNREQLETALEFDYGRKQDMSFFERIGLSGSSKEAALEKEVNILNIQRDELELYLEDKDRLNLFDQTGKEWKRKSGRIWKIVSMENKDLPTLFVDILQCWRRIGTDSKSIDFKEMIDVTMEANDRIESLALFSCNEEIEEVSTKSLKYMLVKFFEAEFRLKPHESDPQLETLKSIMGCLLSYLKTLNDYGLAYPKKSYPDMRTQKVEMFKRKKEITESMKTHEYCLEDESADEEIERKYWMSFISFAELISNEHMSMLKRELEMLKMREAGVRPEQPRPRPPTQPFMIAKNEEMKRVFGLGYPSRPVYTVEEFGERQAQLMRQQEKEKARQIAANPPRDEHRELTWAEEDKQRRKDQMWDEHKDTTRRGDGNRKNMVSISDLKRFRPCRSQKDLSVGLIDSLIDFNLSEVWEDIISWSRSRKPSGREASMAGFGIDLASTVRCFYSSLLSPSFMDRLFEDVANHPLLVTLLLTVTDKFTKILSYEQIICALHKLPYSQFFIEALIIGKSQLMRPAIKSIILSKKMDSATMFSYLNGIVKIYSSANEFIQSCCLKYRIHLWINISFLCDMEHADFLDTIHTELFYRKDILTWLMTQFTSRLLLNETVILKLRKKIMSIVELLISIYGDPDEATNPSAEDYRFGCATLFVICVMKTSLNMKFPLDESSRMMTLFECILKNDLNEGSIQFFMMAISMAVCYGDFSSGNAKNETSMLCRLTRWLSGLISRCTGDGEDLAAQTELARLKEYLLICGIHFIYEEKDEIEEVIRTTIEYRPMRIKSLTTHRLKQVFTQSIYKSTSLSELAISVSPTRNLNSKMNEMVPLHGVLHLLKGRQFTAHGIQNVATWIFNQICQCSLPLHPHVPTVIKALIRANIPKTKKDFANLQSPISADLIVETCLDPSVPILGKTLLAYYLTFLAVALSRRADFLYRNYQTAVAPELLIFDKPDKGLPSEIERYSGDELETLSTKYSKQLRKLDYKRLRGTMTKLENLGDDDLETFWLMTRPLASLPEDSKNLPRWFMLSMRKLWFRLQRHIPRQLWVETLQDLAKSSDDKYSFDDYIENPTLAFQCINMVIRNPILVEIFLGCLRGFVNTQKTFYQQTLITDFRLRGSQERSHVELMESKRVKTNILLTTKVAVLQVLIEMTLPSSEDDRSVTGELRLREIQCEICFFIHQLFIDDHVFHGQPVLCKLLHFQGYSPDAISCLVHGVPSMHICVSFVPELLKYTNLELRSFAIQLLSHLVYHYPIPRTFELSKIAIRVAFTLLEGLTHDELISFFTGVLPALARISHVYSPFNNYVIDLLRFHTHGAAVIGNIDGLDRVELTTGQLMKKVKPFIWPSAQVPESSRIKLTVMKTGALIFGAKGLSLAIPIFWKDLVNTLTAIESGALPSLENAAVIAAPFATYAAVSLLEPTIDQYKSYTFATVKQSTTRKIGRGLVEKLFSLDHRFHTNRETGALLKAVDRGNRAISTVLHATCIVFTPAMFQVMCTGAFIWYFCGPLYATSLLVSSGIYSAFSIKFTQYRTPFRIAMNKADMDAGNLATDSLLNYETVKYFANEKYEATRYDGKLANFERAALKTDRTLALLNMGQQAILGSCLLFNLGMASGILDFGQASIAAGTLTLGEFVMIASYFQQIQRPLSFLGSTYRDLIQARTDFETMWRLMEEKPELEEGTKTPPMDKDLEVRFNNVKFAYADGNSILKGVDFRIRPGERVAIVGGSGSGKSTLAKLLFRFYDPKEGSVQLNGEDIRNFNLKSFREKIGVVPQDCVLFNDTIYNNIRYGDLNATEDQIIEAAEVADLHRSVEEMKNGYQTIVGERGVKLSGGEKQRLAIARCFLKDPEIVIYDEATSSLDSLTEQRILDSLDNATKNKSLLVIAHRLSTIVNSDKIIVLKDGEVAEMGSHTELLALNNHYRKMWDIQSNEKDTKKKESEDGAAARRRKSIEMIMEPKTCCGGKC</sequence>
<evidence type="ECO:0000256" key="2">
    <source>
        <dbReference type="ARBA" id="ARBA00022448"/>
    </source>
</evidence>
<dbReference type="Gene3D" id="1.20.1560.10">
    <property type="entry name" value="ABC transporter type 1, transmembrane domain"/>
    <property type="match status" value="1"/>
</dbReference>
<evidence type="ECO:0000259" key="14">
    <source>
        <dbReference type="SMART" id="SM00382"/>
    </source>
</evidence>
<dbReference type="Pfam" id="PF04177">
    <property type="entry name" value="TAP42"/>
    <property type="match status" value="1"/>
</dbReference>
<accession>A0ABN7SK92</accession>
<keyword evidence="16" id="KW-1185">Reference proteome</keyword>
<dbReference type="CDD" id="cd18582">
    <property type="entry name" value="ABC_6TM_ATM1_ABCB7"/>
    <property type="match status" value="1"/>
</dbReference>
<keyword evidence="5" id="KW-0067">ATP-binding</keyword>
<feature type="transmembrane region" description="Helical" evidence="13">
    <location>
        <begin position="1711"/>
        <end position="1734"/>
    </location>
</feature>
<evidence type="ECO:0000256" key="10">
    <source>
        <dbReference type="ARBA" id="ARBA00042945"/>
    </source>
</evidence>
<dbReference type="Gene3D" id="1.25.40.540">
    <property type="entry name" value="TAP42-like family"/>
    <property type="match status" value="1"/>
</dbReference>
<feature type="transmembrane region" description="Helical" evidence="13">
    <location>
        <begin position="1801"/>
        <end position="1823"/>
    </location>
</feature>
<feature type="region of interest" description="Disordered" evidence="12">
    <location>
        <begin position="2139"/>
        <end position="2159"/>
    </location>
</feature>
<keyword evidence="2" id="KW-0813">Transport</keyword>
<keyword evidence="6 13" id="KW-1133">Transmembrane helix</keyword>
<feature type="compositionally biased region" description="Basic and acidic residues" evidence="12">
    <location>
        <begin position="2139"/>
        <end position="2154"/>
    </location>
</feature>
<protein>
    <recommendedName>
        <fullName evidence="9">Iron-sulfur clusters transporter ABCB7, mitochondrial</fullName>
    </recommendedName>
    <alternativeName>
        <fullName evidence="10">ATP-binding cassette sub-family B member 7, mitochondrial</fullName>
    </alternativeName>
</protein>
<evidence type="ECO:0000256" key="4">
    <source>
        <dbReference type="ARBA" id="ARBA00022741"/>
    </source>
</evidence>
<name>A0ABN7SK92_OIKDI</name>
<evidence type="ECO:0000256" key="6">
    <source>
        <dbReference type="ARBA" id="ARBA00022989"/>
    </source>
</evidence>
<evidence type="ECO:0000256" key="5">
    <source>
        <dbReference type="ARBA" id="ARBA00022840"/>
    </source>
</evidence>
<feature type="compositionally biased region" description="Basic and acidic residues" evidence="12">
    <location>
        <begin position="556"/>
        <end position="592"/>
    </location>
</feature>
<evidence type="ECO:0000256" key="9">
    <source>
        <dbReference type="ARBA" id="ARBA00041016"/>
    </source>
</evidence>
<dbReference type="PRINTS" id="PR02105">
    <property type="entry name" value="INTSUBUNIT2"/>
</dbReference>
<dbReference type="PANTHER" id="PTHR24221">
    <property type="entry name" value="ATP-BINDING CASSETTE SUB-FAMILY B"/>
    <property type="match status" value="1"/>
</dbReference>
<comment type="subcellular location">
    <subcellularLocation>
        <location evidence="1">Mitochondrion membrane</location>
        <topology evidence="1">Multi-pass membrane protein</topology>
    </subcellularLocation>
</comment>
<dbReference type="Pfam" id="PF00664">
    <property type="entry name" value="ABC_membrane"/>
    <property type="match status" value="1"/>
</dbReference>
<dbReference type="PROSITE" id="PS00211">
    <property type="entry name" value="ABC_TRANSPORTER_1"/>
    <property type="match status" value="1"/>
</dbReference>
<comment type="similarity">
    <text evidence="8">Belongs to the IGBP1/TAP42 family.</text>
</comment>
<dbReference type="InterPro" id="IPR011527">
    <property type="entry name" value="ABC1_TM_dom"/>
</dbReference>
<evidence type="ECO:0000256" key="12">
    <source>
        <dbReference type="SAM" id="MobiDB-lite"/>
    </source>
</evidence>
<dbReference type="Proteomes" id="UP001158576">
    <property type="component" value="Chromosome XSR"/>
</dbReference>
<comment type="catalytic activity">
    <reaction evidence="11">
        <text>(glutathione)4[2Fe(III)-2S] cluster(in) + ATP + H2O = (glutathione)4[2Fe(III)-2S] cluster(out) + ADP + phosphate + H(+)</text>
        <dbReference type="Rhea" id="RHEA:67028"/>
        <dbReference type="ChEBI" id="CHEBI:15377"/>
        <dbReference type="ChEBI" id="CHEBI:15378"/>
        <dbReference type="ChEBI" id="CHEBI:30616"/>
        <dbReference type="ChEBI" id="CHEBI:43474"/>
        <dbReference type="ChEBI" id="CHEBI:167627"/>
        <dbReference type="ChEBI" id="CHEBI:456216"/>
    </reaction>
    <physiologicalReaction direction="left-to-right" evidence="11">
        <dbReference type="Rhea" id="RHEA:67029"/>
    </physiologicalReaction>
</comment>
<organism evidence="15 16">
    <name type="scientific">Oikopleura dioica</name>
    <name type="common">Tunicate</name>
    <dbReference type="NCBI Taxonomy" id="34765"/>
    <lineage>
        <taxon>Eukaryota</taxon>
        <taxon>Metazoa</taxon>
        <taxon>Chordata</taxon>
        <taxon>Tunicata</taxon>
        <taxon>Appendicularia</taxon>
        <taxon>Copelata</taxon>
        <taxon>Oikopleuridae</taxon>
        <taxon>Oikopleura</taxon>
    </lineage>
</organism>
<evidence type="ECO:0000313" key="15">
    <source>
        <dbReference type="EMBL" id="CAG5098990.1"/>
    </source>
</evidence>
<dbReference type="InterPro" id="IPR017871">
    <property type="entry name" value="ABC_transporter-like_CS"/>
</dbReference>
<keyword evidence="7 13" id="KW-0472">Membrane</keyword>
<dbReference type="InterPro" id="IPR039421">
    <property type="entry name" value="Type_1_exporter"/>
</dbReference>
<feature type="domain" description="AAA+ ATPase" evidence="14">
    <location>
        <begin position="1928"/>
        <end position="2114"/>
    </location>
</feature>
<keyword evidence="3 13" id="KW-0812">Transmembrane</keyword>
<dbReference type="PANTHER" id="PTHR24221:SF402">
    <property type="entry name" value="IRON-SULFUR CLUSTERS TRANSPORTER ABCB7, MITOCHONDRIAL"/>
    <property type="match status" value="1"/>
</dbReference>
<evidence type="ECO:0000313" key="16">
    <source>
        <dbReference type="Proteomes" id="UP001158576"/>
    </source>
</evidence>
<dbReference type="InterPro" id="IPR029321">
    <property type="entry name" value="INTS2"/>
</dbReference>
<dbReference type="InterPro" id="IPR026236">
    <property type="entry name" value="Int2_metazoa"/>
</dbReference>
<dbReference type="InterPro" id="IPR007304">
    <property type="entry name" value="TAP46-like"/>
</dbReference>
<gene>
    <name evidence="15" type="ORF">OKIOD_LOCUS7709</name>
</gene>
<dbReference type="InterPro" id="IPR027417">
    <property type="entry name" value="P-loop_NTPase"/>
</dbReference>
<evidence type="ECO:0000256" key="1">
    <source>
        <dbReference type="ARBA" id="ARBA00004225"/>
    </source>
</evidence>